<dbReference type="PANTHER" id="PTHR46186:SF2">
    <property type="entry name" value="CYSTATIN"/>
    <property type="match status" value="1"/>
</dbReference>
<feature type="domain" description="Cathepsin propeptide inhibitor" evidence="7">
    <location>
        <begin position="1063"/>
        <end position="1121"/>
    </location>
</feature>
<gene>
    <name evidence="8" type="ORF">OBRU01_02732</name>
</gene>
<feature type="domain" description="Cystatin" evidence="5">
    <location>
        <begin position="706"/>
        <end position="807"/>
    </location>
</feature>
<keyword evidence="8" id="KW-0645">Protease</keyword>
<evidence type="ECO:0000259" key="7">
    <source>
        <dbReference type="SMART" id="SM00848"/>
    </source>
</evidence>
<comment type="similarity">
    <text evidence="1">Belongs to the cystatin family.</text>
</comment>
<dbReference type="PANTHER" id="PTHR46186">
    <property type="entry name" value="CYSTATIN"/>
    <property type="match status" value="1"/>
</dbReference>
<sequence>MNLPRDDWINKEIIDMINRRNLLWQQIKADKRNEALKNKFIVERNKVGKRISADKSKYYYNEFMKCSNSPKKMWNLINTLAANKIKTTCAPPKIISDSQVITDGCSSHVNPQAPGVSDLASIGVRQLNTLEPDIQHTLNSVVEVERQVQVVNGIRYILTLVIDYNSCRTQESETCLYSKTCKITVLEKPWMKLPDGSKHRAILSNNCTAEWQFGNDGVVIPTTPTDSRENNNINAPKTDDGTDIIKPVHNVDIQSQQHAEKTLTDDEIKVIEEQIIPYKQFDERENESLLKVTSEPTYTSEPGKEHVVKMESVNQLSPNSIPVTNPVKIESLSDDKKKAIDDMLDFLNFADFDSTRPERRMKRDQDFVEAPSNQDVNSPHIQKLAKESLQKYLKTSVYHRHYDLIDILRATVQTVEGTLTKLEFKISPTNCLIDREGNPSSSDCKVLDYNDVTTCTSEIWVKELLHFKDINTTCHANNENTRVKLGLLGGLTEEDPLKPMYKALAEESMQKYLESNGITILHRVCNIQKVTTQVVSGTKTIIIFNISPNDQTMSDVISCKSEIWEQPWIKKKEINVNCDTNNKSRAKRGLPGGETEQDPNDPKYRKLAEESIQEYLKSNGKTNLLELLSIDRVTTQVVAGSLTRLDFKISPADKSKGDVISCHSSIWVQSWLKKKEITVNCGTNNQSRAKREILHNSRRTSFIKENLKGGLQDEDPTKIEYKAIAQDTLKKYLKLQKNYNLHNVVEVKKVATRVVSGIIYYIEYVAAPKSCADDISTCVDEKSVLNCKAQVWDQPWLGKKDVKVHCRAKNTEKRKENNESRKKRSVSLNLSNSTAHDSKIQKMVQESLHKLEMSSSNRYKQKVLQIKSYSTKITSGKVTTIYFDVGYTSCLKLEWVDNVKNCEFLEHLPRRHCVSQVWERLWLDNGRNIEVTCHEDESLLEAPAQFDSAETAMKLANEALKHIEAKYPHPRKQKVVRIFSLEKQIVAGIHYRMKVEVGSTQCSALSAETNCTLDEDVTNNMFCRVNVWLRPWTDHQPNFRVTCDNQAGTAADLYHHLQAEHLFINFLNTYRPGYINNASEMTRRYEIFKTNVRKIHELNTHEKGTATYGVTRFADLSYEEFTRKFLGLKPALQATNQVPMRQAEIPSVHVPDKFDWRDHDAVTEVKNQGVCGSCWAFSELVDCDKLDNGCNGGLPDNAYRAIEQLGGLELENDYPYEGEDDKCSFNKTISKVQITGAV</sequence>
<dbReference type="InterPro" id="IPR039417">
    <property type="entry name" value="Peptidase_C1A_papain-like"/>
</dbReference>
<evidence type="ECO:0000256" key="4">
    <source>
        <dbReference type="SAM" id="MobiDB-lite"/>
    </source>
</evidence>
<protein>
    <submittedName>
        <fullName evidence="8">Cathepsin F-like protease</fullName>
    </submittedName>
</protein>
<organism evidence="8 9">
    <name type="scientific">Operophtera brumata</name>
    <name type="common">Winter moth</name>
    <name type="synonym">Phalaena brumata</name>
    <dbReference type="NCBI Taxonomy" id="104452"/>
    <lineage>
        <taxon>Eukaryota</taxon>
        <taxon>Metazoa</taxon>
        <taxon>Ecdysozoa</taxon>
        <taxon>Arthropoda</taxon>
        <taxon>Hexapoda</taxon>
        <taxon>Insecta</taxon>
        <taxon>Pterygota</taxon>
        <taxon>Neoptera</taxon>
        <taxon>Endopterygota</taxon>
        <taxon>Lepidoptera</taxon>
        <taxon>Glossata</taxon>
        <taxon>Ditrysia</taxon>
        <taxon>Geometroidea</taxon>
        <taxon>Geometridae</taxon>
        <taxon>Larentiinae</taxon>
        <taxon>Operophtera</taxon>
    </lineage>
</organism>
<keyword evidence="9" id="KW-1185">Reference proteome</keyword>
<feature type="region of interest" description="Disordered" evidence="4">
    <location>
        <begin position="580"/>
        <end position="602"/>
    </location>
</feature>
<feature type="domain" description="Cystatin" evidence="5">
    <location>
        <begin position="486"/>
        <end position="579"/>
    </location>
</feature>
<dbReference type="CDD" id="cd02248">
    <property type="entry name" value="Peptidase_C1A"/>
    <property type="match status" value="1"/>
</dbReference>
<dbReference type="STRING" id="104452.A0A0L7LQJ2"/>
<dbReference type="GO" id="GO:0005615">
    <property type="term" value="C:extracellular space"/>
    <property type="evidence" value="ECO:0007669"/>
    <property type="project" value="TreeGrafter"/>
</dbReference>
<dbReference type="GO" id="GO:0004869">
    <property type="term" value="F:cysteine-type endopeptidase inhibitor activity"/>
    <property type="evidence" value="ECO:0007669"/>
    <property type="project" value="UniProtKB-KW"/>
</dbReference>
<dbReference type="EMBL" id="JTDY01000374">
    <property type="protein sequence ID" value="KOB77476.1"/>
    <property type="molecule type" value="Genomic_DNA"/>
</dbReference>
<feature type="domain" description="Cystatin" evidence="5">
    <location>
        <begin position="101"/>
        <end position="200"/>
    </location>
</feature>
<dbReference type="GO" id="GO:0008234">
    <property type="term" value="F:cysteine-type peptidase activity"/>
    <property type="evidence" value="ECO:0007669"/>
    <property type="project" value="InterPro"/>
</dbReference>
<keyword evidence="3" id="KW-0789">Thiol protease inhibitor</keyword>
<dbReference type="Pfam" id="PF00031">
    <property type="entry name" value="Cystatin"/>
    <property type="match status" value="5"/>
</dbReference>
<feature type="domain" description="Cystatin" evidence="5">
    <location>
        <begin position="938"/>
        <end position="1044"/>
    </location>
</feature>
<dbReference type="SMART" id="SM00848">
    <property type="entry name" value="Inhibitor_I29"/>
    <property type="match status" value="1"/>
</dbReference>
<feature type="region of interest" description="Disordered" evidence="4">
    <location>
        <begin position="222"/>
        <end position="242"/>
    </location>
</feature>
<dbReference type="Gene3D" id="3.10.450.10">
    <property type="match status" value="7"/>
</dbReference>
<keyword evidence="2" id="KW-0646">Protease inhibitor</keyword>
<dbReference type="InterPro" id="IPR000668">
    <property type="entry name" value="Peptidase_C1A_C"/>
</dbReference>
<evidence type="ECO:0000256" key="2">
    <source>
        <dbReference type="ARBA" id="ARBA00022690"/>
    </source>
</evidence>
<dbReference type="GO" id="GO:0031982">
    <property type="term" value="C:vesicle"/>
    <property type="evidence" value="ECO:0007669"/>
    <property type="project" value="TreeGrafter"/>
</dbReference>
<accession>A0A0L7LQJ2</accession>
<evidence type="ECO:0000259" key="5">
    <source>
        <dbReference type="SMART" id="SM00043"/>
    </source>
</evidence>
<evidence type="ECO:0000259" key="6">
    <source>
        <dbReference type="SMART" id="SM00645"/>
    </source>
</evidence>
<keyword evidence="8" id="KW-0378">Hydrolase</keyword>
<reference evidence="8 9" key="1">
    <citation type="journal article" date="2015" name="Genome Biol. Evol.">
        <title>The genome of winter moth (Operophtera brumata) provides a genomic perspective on sexual dimorphism and phenology.</title>
        <authorList>
            <person name="Derks M.F."/>
            <person name="Smit S."/>
            <person name="Salis L."/>
            <person name="Schijlen E."/>
            <person name="Bossers A."/>
            <person name="Mateman C."/>
            <person name="Pijl A.S."/>
            <person name="de Ridder D."/>
            <person name="Groenen M.A."/>
            <person name="Visser M.E."/>
            <person name="Megens H.J."/>
        </authorList>
    </citation>
    <scope>NUCLEOTIDE SEQUENCE [LARGE SCALE GENOMIC DNA]</scope>
    <source>
        <strain evidence="8">WM2013NL</strain>
        <tissue evidence="8">Head and thorax</tissue>
    </source>
</reference>
<dbReference type="AlphaFoldDB" id="A0A0L7LQJ2"/>
<dbReference type="GO" id="GO:0005737">
    <property type="term" value="C:cytoplasm"/>
    <property type="evidence" value="ECO:0007669"/>
    <property type="project" value="TreeGrafter"/>
</dbReference>
<dbReference type="CDD" id="cd00042">
    <property type="entry name" value="CY"/>
    <property type="match status" value="5"/>
</dbReference>
<evidence type="ECO:0000313" key="8">
    <source>
        <dbReference type="EMBL" id="KOB77476.1"/>
    </source>
</evidence>
<dbReference type="InterPro" id="IPR038765">
    <property type="entry name" value="Papain-like_cys_pep_sf"/>
</dbReference>
<name>A0A0L7LQJ2_OPEBR</name>
<proteinExistence type="inferred from homology"/>
<dbReference type="Proteomes" id="UP000037510">
    <property type="component" value="Unassembled WGS sequence"/>
</dbReference>
<evidence type="ECO:0000313" key="9">
    <source>
        <dbReference type="Proteomes" id="UP000037510"/>
    </source>
</evidence>
<dbReference type="SMART" id="SM00645">
    <property type="entry name" value="Pept_C1"/>
    <property type="match status" value="1"/>
</dbReference>
<dbReference type="Pfam" id="PF08246">
    <property type="entry name" value="Inhibitor_I29"/>
    <property type="match status" value="1"/>
</dbReference>
<evidence type="ECO:0000256" key="3">
    <source>
        <dbReference type="ARBA" id="ARBA00022704"/>
    </source>
</evidence>
<dbReference type="InterPro" id="IPR000010">
    <property type="entry name" value="Cystatin_dom"/>
</dbReference>
<feature type="compositionally biased region" description="Polar residues" evidence="4">
    <location>
        <begin position="222"/>
        <end position="235"/>
    </location>
</feature>
<feature type="domain" description="Cystatin" evidence="5">
    <location>
        <begin position="366"/>
        <end position="475"/>
    </location>
</feature>
<dbReference type="Pfam" id="PF00112">
    <property type="entry name" value="Peptidase_C1"/>
    <property type="match status" value="2"/>
</dbReference>
<dbReference type="InterPro" id="IPR013201">
    <property type="entry name" value="Prot_inhib_I29"/>
</dbReference>
<feature type="domain" description="Cystatin" evidence="5">
    <location>
        <begin position="589"/>
        <end position="682"/>
    </location>
</feature>
<dbReference type="Gene3D" id="3.90.70.10">
    <property type="entry name" value="Cysteine proteinases"/>
    <property type="match status" value="2"/>
</dbReference>
<dbReference type="GO" id="GO:0006508">
    <property type="term" value="P:proteolysis"/>
    <property type="evidence" value="ECO:0007669"/>
    <property type="project" value="UniProtKB-KW"/>
</dbReference>
<dbReference type="SUPFAM" id="SSF54001">
    <property type="entry name" value="Cysteine proteinases"/>
    <property type="match status" value="1"/>
</dbReference>
<evidence type="ECO:0000256" key="1">
    <source>
        <dbReference type="ARBA" id="ARBA00009403"/>
    </source>
</evidence>
<comment type="caution">
    <text evidence="8">The sequence shown here is derived from an EMBL/GenBank/DDBJ whole genome shotgun (WGS) entry which is preliminary data.</text>
</comment>
<feature type="domain" description="Peptidase C1A papain C-terminal" evidence="6">
    <location>
        <begin position="1150"/>
        <end position="1238"/>
    </location>
</feature>
<dbReference type="InterPro" id="IPR046350">
    <property type="entry name" value="Cystatin_sf"/>
</dbReference>
<feature type="domain" description="Cystatin" evidence="5">
    <location>
        <begin position="825"/>
        <end position="934"/>
    </location>
</feature>
<dbReference type="SMART" id="SM00043">
    <property type="entry name" value="CY"/>
    <property type="match status" value="7"/>
</dbReference>
<dbReference type="SUPFAM" id="SSF54403">
    <property type="entry name" value="Cystatin/monellin"/>
    <property type="match status" value="7"/>
</dbReference>